<protein>
    <recommendedName>
        <fullName evidence="4">UDP-N-acetylglucosamine 2-epimerase (non-hydrolyzing)</fullName>
        <ecNumber evidence="4">5.1.3.14</ecNumber>
    </recommendedName>
</protein>
<comment type="catalytic activity">
    <reaction evidence="2">
        <text>UDP-N-acetyl-alpha-D-glucosamine = UDP-N-acetyl-alpha-D-mannosamine</text>
        <dbReference type="Rhea" id="RHEA:17213"/>
        <dbReference type="ChEBI" id="CHEBI:57705"/>
        <dbReference type="ChEBI" id="CHEBI:68623"/>
        <dbReference type="EC" id="5.1.3.14"/>
    </reaction>
</comment>
<gene>
    <name evidence="7" type="ORF">EDC62_0854</name>
</gene>
<keyword evidence="8" id="KW-1185">Reference proteome</keyword>
<dbReference type="GO" id="GO:0008761">
    <property type="term" value="F:UDP-N-acetylglucosamine 2-epimerase activity"/>
    <property type="evidence" value="ECO:0007669"/>
    <property type="project" value="UniProtKB-EC"/>
</dbReference>
<dbReference type="RefSeq" id="WP_124220755.1">
    <property type="nucleotide sequence ID" value="NZ_RKQL01000001.1"/>
</dbReference>
<evidence type="ECO:0000256" key="4">
    <source>
        <dbReference type="ARBA" id="ARBA00038858"/>
    </source>
</evidence>
<dbReference type="Proteomes" id="UP000272193">
    <property type="component" value="Unassembled WGS sequence"/>
</dbReference>
<evidence type="ECO:0000256" key="2">
    <source>
        <dbReference type="ARBA" id="ARBA00036080"/>
    </source>
</evidence>
<dbReference type="InterPro" id="IPR029767">
    <property type="entry name" value="WecB-like"/>
</dbReference>
<evidence type="ECO:0000256" key="1">
    <source>
        <dbReference type="ARBA" id="ARBA00023235"/>
    </source>
</evidence>
<sequence>MKRWHLAVLVGTRPEAIKMAPVIRAIEAVPDARCSLVLTGQHRDLVQPILDLFGLHAVHDVQVMREHQSLGALTARALAGLDAWLEAAQPDAVLGQGDTVSVLAGSLASFFRRIPFAHVEAGLRTQNPLLPFPEEMNRRLTAQVARWHFAPTEGARTALLREGHPAAHIEVTGNTVIDALLEVLAMPRPADLPGDEGRPYVLVTVHRRENHGDALIRITDALRALAARYPEIDWILPVHPNPSVRGAVQRFLSGFANIRLIEPVPYGHFCWLMRGARLILCDSGGIQEEAPALGVPVLVLRDETERPEAVAIGANRLVGTMTEAIVEGTRALLEDDALYARMASAGSPFGDGHAAERIVTRLLGDLRASERR</sequence>
<dbReference type="Pfam" id="PF02350">
    <property type="entry name" value="Epimerase_2"/>
    <property type="match status" value="1"/>
</dbReference>
<comment type="similarity">
    <text evidence="3 5">Belongs to the UDP-N-acetylglucosamine 2-epimerase family.</text>
</comment>
<dbReference type="InterPro" id="IPR003331">
    <property type="entry name" value="UDP_GlcNAc_Epimerase_2_dom"/>
</dbReference>
<evidence type="ECO:0000256" key="3">
    <source>
        <dbReference type="ARBA" id="ARBA00038209"/>
    </source>
</evidence>
<dbReference type="EMBL" id="RKQL01000001">
    <property type="protein sequence ID" value="RPE73143.1"/>
    <property type="molecule type" value="Genomic_DNA"/>
</dbReference>
<reference evidence="7 8" key="1">
    <citation type="submission" date="2018-11" db="EMBL/GenBank/DDBJ databases">
        <title>Genomic Encyclopedia of Type Strains, Phase IV (KMG-IV): sequencing the most valuable type-strain genomes for metagenomic binning, comparative biology and taxonomic classification.</title>
        <authorList>
            <person name="Goeker M."/>
        </authorList>
    </citation>
    <scope>NUCLEOTIDE SEQUENCE [LARGE SCALE GENOMIC DNA]</scope>
    <source>
        <strain evidence="7 8">DSM 101684</strain>
    </source>
</reference>
<evidence type="ECO:0000313" key="7">
    <source>
        <dbReference type="EMBL" id="RPE73143.1"/>
    </source>
</evidence>
<dbReference type="CDD" id="cd03786">
    <property type="entry name" value="GTB_UDP-GlcNAc_2-Epimerase"/>
    <property type="match status" value="1"/>
</dbReference>
<name>A0A3N4USM2_9BURK</name>
<dbReference type="EC" id="5.1.3.14" evidence="4"/>
<dbReference type="PANTHER" id="PTHR43174:SF2">
    <property type="entry name" value="UDP-N-ACETYLGLUCOSAMINE 2-EPIMERASE"/>
    <property type="match status" value="1"/>
</dbReference>
<accession>A0A3N4USM2</accession>
<dbReference type="PANTHER" id="PTHR43174">
    <property type="entry name" value="UDP-N-ACETYLGLUCOSAMINE 2-EPIMERASE"/>
    <property type="match status" value="1"/>
</dbReference>
<evidence type="ECO:0000313" key="8">
    <source>
        <dbReference type="Proteomes" id="UP000272193"/>
    </source>
</evidence>
<comment type="caution">
    <text evidence="7">The sequence shown here is derived from an EMBL/GenBank/DDBJ whole genome shotgun (WGS) entry which is preliminary data.</text>
</comment>
<dbReference type="AlphaFoldDB" id="A0A3N4USM2"/>
<keyword evidence="1 5" id="KW-0413">Isomerase</keyword>
<dbReference type="SUPFAM" id="SSF53756">
    <property type="entry name" value="UDP-Glycosyltransferase/glycogen phosphorylase"/>
    <property type="match status" value="1"/>
</dbReference>
<feature type="domain" description="UDP-N-acetylglucosamine 2-epimerase" evidence="6">
    <location>
        <begin position="25"/>
        <end position="361"/>
    </location>
</feature>
<proteinExistence type="inferred from homology"/>
<dbReference type="NCBIfam" id="TIGR00236">
    <property type="entry name" value="wecB"/>
    <property type="match status" value="1"/>
</dbReference>
<dbReference type="OrthoDB" id="9803238at2"/>
<organism evidence="7 8">
    <name type="scientific">Tibeticola sediminis</name>
    <dbReference type="NCBI Taxonomy" id="1917811"/>
    <lineage>
        <taxon>Bacteria</taxon>
        <taxon>Pseudomonadati</taxon>
        <taxon>Pseudomonadota</taxon>
        <taxon>Betaproteobacteria</taxon>
        <taxon>Burkholderiales</taxon>
        <taxon>Comamonadaceae</taxon>
        <taxon>Tibeticola</taxon>
    </lineage>
</organism>
<dbReference type="Gene3D" id="3.40.50.2000">
    <property type="entry name" value="Glycogen Phosphorylase B"/>
    <property type="match status" value="2"/>
</dbReference>
<evidence type="ECO:0000256" key="5">
    <source>
        <dbReference type="RuleBase" id="RU003513"/>
    </source>
</evidence>
<evidence type="ECO:0000259" key="6">
    <source>
        <dbReference type="Pfam" id="PF02350"/>
    </source>
</evidence>